<dbReference type="InterPro" id="IPR001128">
    <property type="entry name" value="Cyt_P450"/>
</dbReference>
<dbReference type="CDD" id="cd11031">
    <property type="entry name" value="Cyp158A-like"/>
    <property type="match status" value="1"/>
</dbReference>
<dbReference type="Gene3D" id="1.10.630.10">
    <property type="entry name" value="Cytochrome P450"/>
    <property type="match status" value="1"/>
</dbReference>
<comment type="caution">
    <text evidence="3">The sequence shown here is derived from an EMBL/GenBank/DDBJ whole genome shotgun (WGS) entry which is preliminary data.</text>
</comment>
<keyword evidence="4" id="KW-1185">Reference proteome</keyword>
<evidence type="ECO:0000256" key="2">
    <source>
        <dbReference type="RuleBase" id="RU000461"/>
    </source>
</evidence>
<evidence type="ECO:0000256" key="1">
    <source>
        <dbReference type="ARBA" id="ARBA00010617"/>
    </source>
</evidence>
<dbReference type="InterPro" id="IPR002397">
    <property type="entry name" value="Cyt_P450_B"/>
</dbReference>
<keyword evidence="2" id="KW-0408">Iron</keyword>
<gene>
    <name evidence="3" type="ORF">ACIGXA_07975</name>
</gene>
<sequence>MTTYPPPRPSATKVPPAYEELRAGCPVARVTLPSGDPGYLVSRYEDVREVLGGAAFSRAATVLPQAPKLTAMPFDAGGLFTLDPPEHTRLRALVTAEFTAGRVRALRPRIEQAAERLVDEMITAGEGVDLIGAYAFPLPAFVICELLGVPYEDRDRFRGWSDALLSLTAHSPEVMRANRDELVGYLADLVGAKRRDPGDDLLSALVQAHDEHGSLSHLELLTMAMTLLVAGHETTAGMIGTCAFTLLREPDGFATLLRRPASVVEELLRYNPMGDGGPLRVTLRDTEVAGVPIPANSAVIASICSANRDERVFPDADTFHPGRPGPTHLAFGHGVHHCLGAPLARAELEIALTTLARALPKLRLAVPEQDITMHTGLLVNRLTALPVTW</sequence>
<proteinExistence type="inferred from homology"/>
<accession>A0ABW8C228</accession>
<dbReference type="EMBL" id="JBITYG010000002">
    <property type="protein sequence ID" value="MFI9100450.1"/>
    <property type="molecule type" value="Genomic_DNA"/>
</dbReference>
<dbReference type="PRINTS" id="PR00385">
    <property type="entry name" value="P450"/>
</dbReference>
<dbReference type="PROSITE" id="PS00086">
    <property type="entry name" value="CYTOCHROME_P450"/>
    <property type="match status" value="1"/>
</dbReference>
<organism evidence="3 4">
    <name type="scientific">Streptomyces fildesensis</name>
    <dbReference type="NCBI Taxonomy" id="375757"/>
    <lineage>
        <taxon>Bacteria</taxon>
        <taxon>Bacillati</taxon>
        <taxon>Actinomycetota</taxon>
        <taxon>Actinomycetes</taxon>
        <taxon>Kitasatosporales</taxon>
        <taxon>Streptomycetaceae</taxon>
        <taxon>Streptomyces</taxon>
    </lineage>
</organism>
<name>A0ABW8C228_9ACTN</name>
<dbReference type="PANTHER" id="PTHR46696:SF1">
    <property type="entry name" value="CYTOCHROME P450 YJIB-RELATED"/>
    <property type="match status" value="1"/>
</dbReference>
<dbReference type="PANTHER" id="PTHR46696">
    <property type="entry name" value="P450, PUTATIVE (EUROFUNG)-RELATED"/>
    <property type="match status" value="1"/>
</dbReference>
<dbReference type="Pfam" id="PF00067">
    <property type="entry name" value="p450"/>
    <property type="match status" value="1"/>
</dbReference>
<keyword evidence="2" id="KW-0560">Oxidoreductase</keyword>
<dbReference type="SUPFAM" id="SSF48264">
    <property type="entry name" value="Cytochrome P450"/>
    <property type="match status" value="1"/>
</dbReference>
<protein>
    <submittedName>
        <fullName evidence="3">Cytochrome P450</fullName>
    </submittedName>
</protein>
<dbReference type="InterPro" id="IPR017972">
    <property type="entry name" value="Cyt_P450_CS"/>
</dbReference>
<dbReference type="Proteomes" id="UP001614394">
    <property type="component" value="Unassembled WGS sequence"/>
</dbReference>
<evidence type="ECO:0000313" key="3">
    <source>
        <dbReference type="EMBL" id="MFI9100450.1"/>
    </source>
</evidence>
<dbReference type="InterPro" id="IPR036396">
    <property type="entry name" value="Cyt_P450_sf"/>
</dbReference>
<keyword evidence="2" id="KW-0349">Heme</keyword>
<reference evidence="3 4" key="1">
    <citation type="submission" date="2024-10" db="EMBL/GenBank/DDBJ databases">
        <title>The Natural Products Discovery Center: Release of the First 8490 Sequenced Strains for Exploring Actinobacteria Biosynthetic Diversity.</title>
        <authorList>
            <person name="Kalkreuter E."/>
            <person name="Kautsar S.A."/>
            <person name="Yang D."/>
            <person name="Bader C.D."/>
            <person name="Teijaro C.N."/>
            <person name="Fluegel L."/>
            <person name="Davis C.M."/>
            <person name="Simpson J.R."/>
            <person name="Lauterbach L."/>
            <person name="Steele A.D."/>
            <person name="Gui C."/>
            <person name="Meng S."/>
            <person name="Li G."/>
            <person name="Viehrig K."/>
            <person name="Ye F."/>
            <person name="Su P."/>
            <person name="Kiefer A.F."/>
            <person name="Nichols A."/>
            <person name="Cepeda A.J."/>
            <person name="Yan W."/>
            <person name="Fan B."/>
            <person name="Jiang Y."/>
            <person name="Adhikari A."/>
            <person name="Zheng C.-J."/>
            <person name="Schuster L."/>
            <person name="Cowan T.M."/>
            <person name="Smanski M.J."/>
            <person name="Chevrette M.G."/>
            <person name="De Carvalho L.P.S."/>
            <person name="Shen B."/>
        </authorList>
    </citation>
    <scope>NUCLEOTIDE SEQUENCE [LARGE SCALE GENOMIC DNA]</scope>
    <source>
        <strain evidence="3 4">NPDC053399</strain>
    </source>
</reference>
<keyword evidence="2" id="KW-0503">Monooxygenase</keyword>
<comment type="similarity">
    <text evidence="1 2">Belongs to the cytochrome P450 family.</text>
</comment>
<dbReference type="RefSeq" id="WP_399645638.1">
    <property type="nucleotide sequence ID" value="NZ_JBITYG010000002.1"/>
</dbReference>
<keyword evidence="2" id="KW-0479">Metal-binding</keyword>
<evidence type="ECO:0000313" key="4">
    <source>
        <dbReference type="Proteomes" id="UP001614394"/>
    </source>
</evidence>
<dbReference type="PRINTS" id="PR00359">
    <property type="entry name" value="BP450"/>
</dbReference>